<dbReference type="Proteomes" id="UP000499080">
    <property type="component" value="Unassembled WGS sequence"/>
</dbReference>
<comment type="caution">
    <text evidence="2">The sequence shown here is derived from an EMBL/GenBank/DDBJ whole genome shotgun (WGS) entry which is preliminary data.</text>
</comment>
<accession>A0A4Y2FV19</accession>
<gene>
    <name evidence="2" type="ORF">AVEN_9443_1</name>
</gene>
<dbReference type="AlphaFoldDB" id="A0A4Y2FV19"/>
<reference evidence="2 3" key="1">
    <citation type="journal article" date="2019" name="Sci. Rep.">
        <title>Orb-weaving spider Araneus ventricosus genome elucidates the spidroin gene catalogue.</title>
        <authorList>
            <person name="Kono N."/>
            <person name="Nakamura H."/>
            <person name="Ohtoshi R."/>
            <person name="Moran D.A.P."/>
            <person name="Shinohara A."/>
            <person name="Yoshida Y."/>
            <person name="Fujiwara M."/>
            <person name="Mori M."/>
            <person name="Tomita M."/>
            <person name="Arakawa K."/>
        </authorList>
    </citation>
    <scope>NUCLEOTIDE SEQUENCE [LARGE SCALE GENOMIC DNA]</scope>
</reference>
<proteinExistence type="predicted"/>
<evidence type="ECO:0000313" key="3">
    <source>
        <dbReference type="Proteomes" id="UP000499080"/>
    </source>
</evidence>
<sequence>MGNSPQALHGDHRLFGFGMILRLGASSTQRSEIMMAVLQSAQSRRWSPVVSLSRFSRRGTFSTLHGKHSQARRLYSPSIAGNQDSSQ</sequence>
<keyword evidence="3" id="KW-1185">Reference proteome</keyword>
<organism evidence="2 3">
    <name type="scientific">Araneus ventricosus</name>
    <name type="common">Orbweaver spider</name>
    <name type="synonym">Epeira ventricosa</name>
    <dbReference type="NCBI Taxonomy" id="182803"/>
    <lineage>
        <taxon>Eukaryota</taxon>
        <taxon>Metazoa</taxon>
        <taxon>Ecdysozoa</taxon>
        <taxon>Arthropoda</taxon>
        <taxon>Chelicerata</taxon>
        <taxon>Arachnida</taxon>
        <taxon>Araneae</taxon>
        <taxon>Araneomorphae</taxon>
        <taxon>Entelegynae</taxon>
        <taxon>Araneoidea</taxon>
        <taxon>Araneidae</taxon>
        <taxon>Araneus</taxon>
    </lineage>
</organism>
<evidence type="ECO:0000256" key="1">
    <source>
        <dbReference type="SAM" id="MobiDB-lite"/>
    </source>
</evidence>
<protein>
    <submittedName>
        <fullName evidence="2">Uncharacterized protein</fullName>
    </submittedName>
</protein>
<evidence type="ECO:0000313" key="2">
    <source>
        <dbReference type="EMBL" id="GBM43484.1"/>
    </source>
</evidence>
<dbReference type="EMBL" id="BGPR01001031">
    <property type="protein sequence ID" value="GBM43484.1"/>
    <property type="molecule type" value="Genomic_DNA"/>
</dbReference>
<name>A0A4Y2FV19_ARAVE</name>
<feature type="region of interest" description="Disordered" evidence="1">
    <location>
        <begin position="62"/>
        <end position="87"/>
    </location>
</feature>